<name>A0A3M7FD97_HORWE</name>
<sequence length="1181" mass="127762">MANADCYPLLAGDNNKNNHNSNNNNINDKYSLGAFYSIRDPQSGWMPSADELISDLDQQFHEPQQPQPVSESPPVPVPSSKKGKKKAKKHAAAQARRQLDEEEDTPYAKSVTPSPPTYHQEKQPKHAVQPRSAAVQQESEPEPEPEPAVEAANRQEDLLDVPIEEHAWYERPPAPEEPAPSQEPAREAEEQHPKSQPAPSPAVRSPRPAAAKPASPAVSPPVRPASLYGTATGPFATRSGSSAGQHPVSRQRAPSLTPQQTSPRPRFAQPASTTPRFIEPPPPHMPQPHFFGAPDIGLNLGQQKPEQGKPAGADGYCCRFDTFADAGDVASGRKAQDALLVGSECGLEAYRVLPDKLEIVGRLEGLRGAVIDAKVLPQTETYDVMPMQRPLVAMIVHGVMSDDRRDSGNEDEEIQEQRDLYQTTVEVYSLQTQQHVATLYRSTAVKMEQAGAGHLALPPAPVGNLCLDAAGSFIIVSSGKSGEILVFSGAFQDGYEEPVYRCLGKFWTALQQNGEATKPASSNGNDGASGAERQRRLPLLSLSSRWLAVVPPYTSASISIQGSPALTDGNPQPPGLTTHVAPSQPALTCEIVGLDSEDTWRWLSRKAAQELVRATRKGYELSAQGWRELTHPTAPSAQQSHHSRAGSHDAALFPPTNAPADDPKRLAKEPALVSIVDLQKLLAAETQQGSKQPSPILSTFALVEGCNYLSFSPDGLRLLASSRKGEITSIWDLAHVAHGSTQKANGFDDEAELKKGPHVTHFHRITRSSPAVVIDSVWSKDGDWLAMLTANGTVHLHEIPLTAAFKKRKRRTTVTAAPPQDKAEATLGVSQPNMSPPSSNGFLGGWRSWSQSVSTQVNAMKSQNAIPTTFAGFREAAVAAGAAGRKAVGKGLNTTYSAAKNGASDAWHAEDNKIRPKPFADATDAVRPNRLQWIQRQSGSALAVACGGNIFLYSVQRVTRIKGDTLVSGLKKDKYFKTFPLLRITTGKDVAAKEDRCRAEGPHGFWSLRYAGDSAVGPRTGRRGSASGVVNEVETNPPYCPFHIDSRVGIHAFDGSGHGSQSVLRDHANDPVLLDFKTKGHGFQDEKPWLFGEPLPFSAKVNEQTVIEYDGAAEGYGGVGDEDEDDEGMAAQMESRMTLEPGDRGEQQIKVNTRRSRRSARRRTDELNVLDDDEDADDGFV</sequence>
<feature type="compositionally biased region" description="Basic and acidic residues" evidence="1">
    <location>
        <begin position="184"/>
        <end position="193"/>
    </location>
</feature>
<dbReference type="SUPFAM" id="SSF50978">
    <property type="entry name" value="WD40 repeat-like"/>
    <property type="match status" value="1"/>
</dbReference>
<feature type="region of interest" description="Disordered" evidence="1">
    <location>
        <begin position="810"/>
        <end position="841"/>
    </location>
</feature>
<dbReference type="GO" id="GO:0005737">
    <property type="term" value="C:cytoplasm"/>
    <property type="evidence" value="ECO:0007669"/>
    <property type="project" value="TreeGrafter"/>
</dbReference>
<feature type="region of interest" description="Disordered" evidence="1">
    <location>
        <begin position="1113"/>
        <end position="1181"/>
    </location>
</feature>
<evidence type="ECO:0000313" key="2">
    <source>
        <dbReference type="EMBL" id="RMY86815.1"/>
    </source>
</evidence>
<feature type="compositionally biased region" description="Basic residues" evidence="1">
    <location>
        <begin position="81"/>
        <end position="91"/>
    </location>
</feature>
<dbReference type="InterPro" id="IPR015943">
    <property type="entry name" value="WD40/YVTN_repeat-like_dom_sf"/>
</dbReference>
<feature type="compositionally biased region" description="Acidic residues" evidence="1">
    <location>
        <begin position="1168"/>
        <end position="1181"/>
    </location>
</feature>
<feature type="compositionally biased region" description="Polar residues" evidence="1">
    <location>
        <begin position="828"/>
        <end position="841"/>
    </location>
</feature>
<proteinExistence type="predicted"/>
<organism evidence="2 3">
    <name type="scientific">Hortaea werneckii</name>
    <name type="common">Black yeast</name>
    <name type="synonym">Cladosporium werneckii</name>
    <dbReference type="NCBI Taxonomy" id="91943"/>
    <lineage>
        <taxon>Eukaryota</taxon>
        <taxon>Fungi</taxon>
        <taxon>Dikarya</taxon>
        <taxon>Ascomycota</taxon>
        <taxon>Pezizomycotina</taxon>
        <taxon>Dothideomycetes</taxon>
        <taxon>Dothideomycetidae</taxon>
        <taxon>Mycosphaerellales</taxon>
        <taxon>Teratosphaeriaceae</taxon>
        <taxon>Hortaea</taxon>
    </lineage>
</organism>
<reference evidence="2 3" key="1">
    <citation type="journal article" date="2018" name="BMC Genomics">
        <title>Genomic evidence for intraspecific hybridization in a clonal and extremely halotolerant yeast.</title>
        <authorList>
            <person name="Gostincar C."/>
            <person name="Stajich J.E."/>
            <person name="Zupancic J."/>
            <person name="Zalar P."/>
            <person name="Gunde-Cimerman N."/>
        </authorList>
    </citation>
    <scope>NUCLEOTIDE SEQUENCE [LARGE SCALE GENOMIC DNA]</scope>
    <source>
        <strain evidence="2 3">EXF-171</strain>
    </source>
</reference>
<dbReference type="InterPro" id="IPR036322">
    <property type="entry name" value="WD40_repeat_dom_sf"/>
</dbReference>
<dbReference type="Proteomes" id="UP000281468">
    <property type="component" value="Unassembled WGS sequence"/>
</dbReference>
<dbReference type="EMBL" id="QWIQ01000447">
    <property type="protein sequence ID" value="RMY86815.1"/>
    <property type="molecule type" value="Genomic_DNA"/>
</dbReference>
<evidence type="ECO:0000256" key="1">
    <source>
        <dbReference type="SAM" id="MobiDB-lite"/>
    </source>
</evidence>
<gene>
    <name evidence="2" type="ORF">D0862_10840</name>
</gene>
<dbReference type="GO" id="GO:0006914">
    <property type="term" value="P:autophagy"/>
    <property type="evidence" value="ECO:0007669"/>
    <property type="project" value="InterPro"/>
</dbReference>
<feature type="compositionally biased region" description="Low complexity" evidence="1">
    <location>
        <begin position="201"/>
        <end position="217"/>
    </location>
</feature>
<protein>
    <recommendedName>
        <fullName evidence="4">BCAS3 domain-containing protein</fullName>
    </recommendedName>
</protein>
<accession>A0A3M7FD97</accession>
<dbReference type="PANTHER" id="PTHR13268:SF0">
    <property type="entry name" value="BCAS3 MICROTUBULE ASSOCIATED CELL MIGRATION FACTOR"/>
    <property type="match status" value="1"/>
</dbReference>
<feature type="region of interest" description="Disordered" evidence="1">
    <location>
        <begin position="632"/>
        <end position="664"/>
    </location>
</feature>
<dbReference type="PANTHER" id="PTHR13268">
    <property type="entry name" value="BREAST CARCINOMA AMPLIFIED SEQUENCE 3"/>
    <property type="match status" value="1"/>
</dbReference>
<evidence type="ECO:0008006" key="4">
    <source>
        <dbReference type="Google" id="ProtNLM"/>
    </source>
</evidence>
<feature type="region of interest" description="Disordered" evidence="1">
    <location>
        <begin position="39"/>
        <end position="282"/>
    </location>
</feature>
<comment type="caution">
    <text evidence="2">The sequence shown here is derived from an EMBL/GenBank/DDBJ whole genome shotgun (WGS) entry which is preliminary data.</text>
</comment>
<dbReference type="InterPro" id="IPR045142">
    <property type="entry name" value="BCAS3-like"/>
</dbReference>
<feature type="compositionally biased region" description="Basic and acidic residues" evidence="1">
    <location>
        <begin position="153"/>
        <end position="169"/>
    </location>
</feature>
<evidence type="ECO:0000313" key="3">
    <source>
        <dbReference type="Proteomes" id="UP000281468"/>
    </source>
</evidence>
<feature type="compositionally biased region" description="Polar residues" evidence="1">
    <location>
        <begin position="252"/>
        <end position="263"/>
    </location>
</feature>
<feature type="compositionally biased region" description="Basic residues" evidence="1">
    <location>
        <begin position="1152"/>
        <end position="1161"/>
    </location>
</feature>
<dbReference type="Gene3D" id="2.130.10.10">
    <property type="entry name" value="YVTN repeat-like/Quinoprotein amine dehydrogenase"/>
    <property type="match status" value="1"/>
</dbReference>
<dbReference type="GO" id="GO:0042594">
    <property type="term" value="P:response to starvation"/>
    <property type="evidence" value="ECO:0007669"/>
    <property type="project" value="TreeGrafter"/>
</dbReference>
<dbReference type="AlphaFoldDB" id="A0A3M7FD97"/>